<dbReference type="GO" id="GO:0005525">
    <property type="term" value="F:GTP binding"/>
    <property type="evidence" value="ECO:0007669"/>
    <property type="project" value="UniProtKB-UniRule"/>
</dbReference>
<dbReference type="GO" id="GO:0005524">
    <property type="term" value="F:ATP binding"/>
    <property type="evidence" value="ECO:0007669"/>
    <property type="project" value="UniProtKB-UniRule"/>
</dbReference>
<keyword evidence="2 4" id="KW-0067">ATP-binding</keyword>
<dbReference type="InterPro" id="IPR027417">
    <property type="entry name" value="P-loop_NTPase"/>
</dbReference>
<feature type="domain" description="RapZ-like N-terminal" evidence="6">
    <location>
        <begin position="51"/>
        <end position="205"/>
    </location>
</feature>
<evidence type="ECO:0000256" key="1">
    <source>
        <dbReference type="ARBA" id="ARBA00022741"/>
    </source>
</evidence>
<feature type="binding site" evidence="4">
    <location>
        <begin position="106"/>
        <end position="109"/>
    </location>
    <ligand>
        <name>GTP</name>
        <dbReference type="ChEBI" id="CHEBI:37565"/>
    </ligand>
</feature>
<evidence type="ECO:0000313" key="8">
    <source>
        <dbReference type="EMBL" id="RPE72939.1"/>
    </source>
</evidence>
<evidence type="ECO:0000313" key="9">
    <source>
        <dbReference type="Proteomes" id="UP000272193"/>
    </source>
</evidence>
<evidence type="ECO:0000256" key="3">
    <source>
        <dbReference type="ARBA" id="ARBA00023134"/>
    </source>
</evidence>
<feature type="region of interest" description="Disordered" evidence="5">
    <location>
        <begin position="1"/>
        <end position="48"/>
    </location>
</feature>
<dbReference type="SUPFAM" id="SSF52540">
    <property type="entry name" value="P-loop containing nucleoside triphosphate hydrolases"/>
    <property type="match status" value="1"/>
</dbReference>
<organism evidence="8 9">
    <name type="scientific">Tibeticola sediminis</name>
    <dbReference type="NCBI Taxonomy" id="1917811"/>
    <lineage>
        <taxon>Bacteria</taxon>
        <taxon>Pseudomonadati</taxon>
        <taxon>Pseudomonadota</taxon>
        <taxon>Betaproteobacteria</taxon>
        <taxon>Burkholderiales</taxon>
        <taxon>Comamonadaceae</taxon>
        <taxon>Tibeticola</taxon>
    </lineage>
</organism>
<gene>
    <name evidence="8" type="ORF">EDC62_0648</name>
</gene>
<dbReference type="PIRSF" id="PIRSF005052">
    <property type="entry name" value="P-loopkin"/>
    <property type="match status" value="1"/>
</dbReference>
<keyword evidence="3 4" id="KW-0342">GTP-binding</keyword>
<dbReference type="Proteomes" id="UP000272193">
    <property type="component" value="Unassembled WGS sequence"/>
</dbReference>
<dbReference type="AlphaFoldDB" id="A0A3N4UZF2"/>
<keyword evidence="9" id="KW-1185">Reference proteome</keyword>
<evidence type="ECO:0000259" key="7">
    <source>
        <dbReference type="Pfam" id="PF22740"/>
    </source>
</evidence>
<sequence length="337" mass="36748">MSAAPSRSLEHSGVPPQGNDPAQPSPDTPAAATPTADSPDASTKPAPPPLNLVLITGLSGSGKSVALHALEDAGYFCVDNLPPELIGPFIALEQRHAASRVAIAIDARSADSLSVVPDELARLRAQGLNVQPLFLDATTDTLVRRYSETRRRHPLSKPEIADQHRALVEAIELERRLLSDLREIAPVIDTSLMRAAQLRSYVRDLVAAPATLLTLVFESFAFKRGVPVDADYVFDVRMLPNPHYEPELKPLTGKDAAVAEFLAQKESVAAMERDITRFLDAWLEPLSDSHRSYVTVAIGCTGGQHRSVYLVERLALRYRGRWPTLVRHREIDAAAPG</sequence>
<dbReference type="EMBL" id="RKQL01000001">
    <property type="protein sequence ID" value="RPE72939.1"/>
    <property type="molecule type" value="Genomic_DNA"/>
</dbReference>
<keyword evidence="1 4" id="KW-0547">Nucleotide-binding</keyword>
<evidence type="ECO:0000256" key="5">
    <source>
        <dbReference type="SAM" id="MobiDB-lite"/>
    </source>
</evidence>
<feature type="compositionally biased region" description="Low complexity" evidence="5">
    <location>
        <begin position="28"/>
        <end position="43"/>
    </location>
</feature>
<dbReference type="InterPro" id="IPR053931">
    <property type="entry name" value="RapZ_C"/>
</dbReference>
<evidence type="ECO:0000259" key="6">
    <source>
        <dbReference type="Pfam" id="PF03668"/>
    </source>
</evidence>
<protein>
    <submittedName>
        <fullName evidence="8">UPF0042 nucleotide-binding protein</fullName>
    </submittedName>
</protein>
<feature type="binding site" evidence="4">
    <location>
        <begin position="57"/>
        <end position="64"/>
    </location>
    <ligand>
        <name>ATP</name>
        <dbReference type="ChEBI" id="CHEBI:30616"/>
    </ligand>
</feature>
<dbReference type="OrthoDB" id="9784461at2"/>
<accession>A0A3N4UZF2</accession>
<proteinExistence type="inferred from homology"/>
<dbReference type="InterPro" id="IPR005337">
    <property type="entry name" value="RapZ-like"/>
</dbReference>
<name>A0A3N4UZF2_9BURK</name>
<feature type="domain" description="RapZ C-terminal" evidence="7">
    <location>
        <begin position="214"/>
        <end position="331"/>
    </location>
</feature>
<evidence type="ECO:0000256" key="4">
    <source>
        <dbReference type="HAMAP-Rule" id="MF_00636"/>
    </source>
</evidence>
<dbReference type="PANTHER" id="PTHR30448">
    <property type="entry name" value="RNASE ADAPTER PROTEIN RAPZ"/>
    <property type="match status" value="1"/>
</dbReference>
<dbReference type="HAMAP" id="MF_00636">
    <property type="entry name" value="RapZ_like"/>
    <property type="match status" value="1"/>
</dbReference>
<reference evidence="8 9" key="1">
    <citation type="submission" date="2018-11" db="EMBL/GenBank/DDBJ databases">
        <title>Genomic Encyclopedia of Type Strains, Phase IV (KMG-IV): sequencing the most valuable type-strain genomes for metagenomic binning, comparative biology and taxonomic classification.</title>
        <authorList>
            <person name="Goeker M."/>
        </authorList>
    </citation>
    <scope>NUCLEOTIDE SEQUENCE [LARGE SCALE GENOMIC DNA]</scope>
    <source>
        <strain evidence="8 9">DSM 101684</strain>
    </source>
</reference>
<dbReference type="PANTHER" id="PTHR30448:SF0">
    <property type="entry name" value="RNASE ADAPTER PROTEIN RAPZ"/>
    <property type="match status" value="1"/>
</dbReference>
<dbReference type="InterPro" id="IPR053930">
    <property type="entry name" value="RapZ-like_N"/>
</dbReference>
<dbReference type="NCBIfam" id="NF003828">
    <property type="entry name" value="PRK05416.1"/>
    <property type="match status" value="1"/>
</dbReference>
<comment type="caution">
    <text evidence="8">The sequence shown here is derived from an EMBL/GenBank/DDBJ whole genome shotgun (WGS) entry which is preliminary data.</text>
</comment>
<dbReference type="Pfam" id="PF22740">
    <property type="entry name" value="PapZ_C"/>
    <property type="match status" value="1"/>
</dbReference>
<evidence type="ECO:0000256" key="2">
    <source>
        <dbReference type="ARBA" id="ARBA00022840"/>
    </source>
</evidence>
<dbReference type="Pfam" id="PF03668">
    <property type="entry name" value="RapZ-like_N"/>
    <property type="match status" value="1"/>
</dbReference>